<dbReference type="InterPro" id="IPR041854">
    <property type="entry name" value="BFD-like_2Fe2S-bd_dom_sf"/>
</dbReference>
<evidence type="ECO:0000313" key="4">
    <source>
        <dbReference type="EMBL" id="MBE1508753.1"/>
    </source>
</evidence>
<dbReference type="CDD" id="cd19946">
    <property type="entry name" value="GlpA-like_Fer2_BFD-like"/>
    <property type="match status" value="1"/>
</dbReference>
<dbReference type="Proteomes" id="UP000620262">
    <property type="component" value="Unassembled WGS sequence"/>
</dbReference>
<reference evidence="4 5" key="1">
    <citation type="submission" date="2020-10" db="EMBL/GenBank/DDBJ databases">
        <title>Sequencing the genomes of 1000 actinobacteria strains.</title>
        <authorList>
            <person name="Klenk H.-P."/>
        </authorList>
    </citation>
    <scope>NUCLEOTIDE SEQUENCE [LARGE SCALE GENOMIC DNA]</scope>
    <source>
        <strain evidence="4 5">DSM 7307</strain>
    </source>
</reference>
<feature type="domain" description="BFD-like [2Fe-2S]-binding" evidence="2">
    <location>
        <begin position="374"/>
        <end position="426"/>
    </location>
</feature>
<feature type="domain" description="FAD/NAD(P)-binding" evidence="3">
    <location>
        <begin position="7"/>
        <end position="309"/>
    </location>
</feature>
<evidence type="ECO:0000313" key="5">
    <source>
        <dbReference type="Proteomes" id="UP000620262"/>
    </source>
</evidence>
<dbReference type="PANTHER" id="PTHR42949:SF3">
    <property type="entry name" value="ANAEROBIC GLYCEROL-3-PHOSPHATE DEHYDROGENASE SUBUNIT B"/>
    <property type="match status" value="1"/>
</dbReference>
<evidence type="ECO:0000259" key="3">
    <source>
        <dbReference type="Pfam" id="PF07992"/>
    </source>
</evidence>
<dbReference type="EMBL" id="JADBEC010000002">
    <property type="protein sequence ID" value="MBE1508753.1"/>
    <property type="molecule type" value="Genomic_DNA"/>
</dbReference>
<dbReference type="InterPro" id="IPR023753">
    <property type="entry name" value="FAD/NAD-binding_dom"/>
</dbReference>
<protein>
    <submittedName>
        <fullName evidence="4">NADPH-dependent 2,4-dienoyl-CoA reductase/sulfur reductase-like enzyme</fullName>
    </submittedName>
</protein>
<evidence type="ECO:0000259" key="2">
    <source>
        <dbReference type="Pfam" id="PF04324"/>
    </source>
</evidence>
<dbReference type="PRINTS" id="PR00411">
    <property type="entry name" value="PNDRDTASEI"/>
</dbReference>
<dbReference type="InterPro" id="IPR017224">
    <property type="entry name" value="Opine_Oxase_asu/HCN_bsu"/>
</dbReference>
<keyword evidence="5" id="KW-1185">Reference proteome</keyword>
<dbReference type="SUPFAM" id="SSF51905">
    <property type="entry name" value="FAD/NAD(P)-binding domain"/>
    <property type="match status" value="1"/>
</dbReference>
<proteinExistence type="predicted"/>
<dbReference type="InterPro" id="IPR036188">
    <property type="entry name" value="FAD/NAD-bd_sf"/>
</dbReference>
<name>A0ABR9IZV6_RHIVS</name>
<dbReference type="PIRSF" id="PIRSF037495">
    <property type="entry name" value="Opine_OX_OoxA/HcnB"/>
    <property type="match status" value="1"/>
</dbReference>
<dbReference type="Gene3D" id="3.50.50.60">
    <property type="entry name" value="FAD/NAD(P)-binding domain"/>
    <property type="match status" value="2"/>
</dbReference>
<dbReference type="InterPro" id="IPR007419">
    <property type="entry name" value="BFD-like_2Fe2S-bd_dom"/>
</dbReference>
<dbReference type="Pfam" id="PF07992">
    <property type="entry name" value="Pyr_redox_2"/>
    <property type="match status" value="1"/>
</dbReference>
<dbReference type="PANTHER" id="PTHR42949">
    <property type="entry name" value="ANAEROBIC GLYCEROL-3-PHOSPHATE DEHYDROGENASE SUBUNIT B"/>
    <property type="match status" value="1"/>
</dbReference>
<dbReference type="RefSeq" id="WP_192732296.1">
    <property type="nucleotide sequence ID" value="NZ_BAAAVL010000011.1"/>
</dbReference>
<evidence type="ECO:0000256" key="1">
    <source>
        <dbReference type="ARBA" id="ARBA00023002"/>
    </source>
</evidence>
<keyword evidence="1" id="KW-0560">Oxidoreductase</keyword>
<comment type="caution">
    <text evidence="4">The sequence shown here is derived from an EMBL/GenBank/DDBJ whole genome shotgun (WGS) entry which is preliminary data.</text>
</comment>
<gene>
    <name evidence="4" type="ORF">H4W29_005998</name>
</gene>
<dbReference type="Gene3D" id="1.10.10.1100">
    <property type="entry name" value="BFD-like [2Fe-2S]-binding domain"/>
    <property type="match status" value="1"/>
</dbReference>
<sequence>MKPAQPIVIIGAGPAGIAAARTLADAGLRPVVIDEGRSAGGQIFRKPEPELSRSLSDLYGFDAKRAQAFRADVADLKAVVEYHAETAVWNAEPGALHLVSCGRAFVQRWSRLIIASGAMDRVVPMKGWTAPGVYSLGGAQIALKAEASLIGRTVVLVGTGPLLYLVAYQYARAGATVPAVLETAKPFNDLSVLPALASGGATFARGLYFIAWLRAHGIPVLTGVVPVEATRGGDGRVNGLEFRCDGRDMFLACDALAVGHGLKAETQIADLLGVDFQFNAPQRQWLPKVDIDGRSSLANVYLAGDGSSVRGSVIAAASGRLAAVALLRDVSHEENGPSERDRALIGRAARFRNALDRVFPFPSHIAETLPDETMVCRCEGLTAGDIRRTVIESGESDINRIKAFCRLGMGRCQGRICAPAAAEIIAATARVDISAIGRLRTQAPIKPMALKHLTEIGR</sequence>
<dbReference type="InterPro" id="IPR051691">
    <property type="entry name" value="Metab_Enz_Cyan_OpOx_G3PDH"/>
</dbReference>
<organism evidence="4 5">
    <name type="scientific">Rhizobium viscosum</name>
    <name type="common">Arthrobacter viscosus</name>
    <dbReference type="NCBI Taxonomy" id="1673"/>
    <lineage>
        <taxon>Bacteria</taxon>
        <taxon>Pseudomonadati</taxon>
        <taxon>Pseudomonadota</taxon>
        <taxon>Alphaproteobacteria</taxon>
        <taxon>Hyphomicrobiales</taxon>
        <taxon>Rhizobiaceae</taxon>
        <taxon>Rhizobium/Agrobacterium group</taxon>
        <taxon>Rhizobium</taxon>
    </lineage>
</organism>
<dbReference type="Pfam" id="PF04324">
    <property type="entry name" value="Fer2_BFD"/>
    <property type="match status" value="1"/>
</dbReference>
<dbReference type="PRINTS" id="PR00368">
    <property type="entry name" value="FADPNR"/>
</dbReference>
<accession>A0ABR9IZV6</accession>